<dbReference type="Proteomes" id="UP001165960">
    <property type="component" value="Unassembled WGS sequence"/>
</dbReference>
<protein>
    <submittedName>
        <fullName evidence="1">Uncharacterized protein</fullName>
    </submittedName>
</protein>
<sequence>MFGKKKCSISETALKKEDSTESHESVVEFLSPEEQVIKDEDAVKAVHYFFNNQFDEAQALCEPLALQDPAYCLVSSALKFFRAILTFDDEDIKVAIAELDKTYELAQADIDLVRPPAGILGSMSKLWSSGFGLLSRSNNTDQTPSPESKASPEHSKNCGEEKDNMHNVEFRARNLRAESLLLNSLTQLFQESIVSYVKAGLNLRKGYLDYQSVHTELKKAVSNDQMHLYDANSISGVYFGIGATNIVLSILPAKILKIISVLGIKGDRQLGFEYLDKCIAGEGLRAPLGLLFVLMYHSLLLSFAPSFFKESSSQMETLLTTALSKYPDSSFFHLFHGRYLLSQRKLIDSNESFIKSGICPESWPELKSISTYEIGLTLMFSLDWEGAAQEFKKLADNNYWSKALFIYLQAACYTELNQLDKARALYDQVENASQRKFGGKTISVEQFILRKVRKISGGPQKRLILPGLEIIAIWNGFACMPLEFLQKAKAIVEKELETADSKYLEEDPEQVLSFLHFVHGAIAKEIPTEREAASESFKWIFDHPKASGDDTYILPFAFYESGVLAHELGDYEKCRQQLTSARDYSGEYNFEYRLALRIHLILLKLDSYAT</sequence>
<name>A0ACC2UIJ3_9FUNG</name>
<evidence type="ECO:0000313" key="2">
    <source>
        <dbReference type="Proteomes" id="UP001165960"/>
    </source>
</evidence>
<keyword evidence="2" id="KW-1185">Reference proteome</keyword>
<organism evidence="1 2">
    <name type="scientific">Entomophthora muscae</name>
    <dbReference type="NCBI Taxonomy" id="34485"/>
    <lineage>
        <taxon>Eukaryota</taxon>
        <taxon>Fungi</taxon>
        <taxon>Fungi incertae sedis</taxon>
        <taxon>Zoopagomycota</taxon>
        <taxon>Entomophthoromycotina</taxon>
        <taxon>Entomophthoromycetes</taxon>
        <taxon>Entomophthorales</taxon>
        <taxon>Entomophthoraceae</taxon>
        <taxon>Entomophthora</taxon>
    </lineage>
</organism>
<proteinExistence type="predicted"/>
<gene>
    <name evidence="1" type="ORF">DSO57_1003797</name>
</gene>
<reference evidence="1" key="1">
    <citation type="submission" date="2022-04" db="EMBL/GenBank/DDBJ databases">
        <title>Genome of the entomopathogenic fungus Entomophthora muscae.</title>
        <authorList>
            <person name="Elya C."/>
            <person name="Lovett B.R."/>
            <person name="Lee E."/>
            <person name="Macias A.M."/>
            <person name="Hajek A.E."/>
            <person name="De Bivort B.L."/>
            <person name="Kasson M.T."/>
            <person name="De Fine Licht H.H."/>
            <person name="Stajich J.E."/>
        </authorList>
    </citation>
    <scope>NUCLEOTIDE SEQUENCE</scope>
    <source>
        <strain evidence="1">Berkeley</strain>
    </source>
</reference>
<evidence type="ECO:0000313" key="1">
    <source>
        <dbReference type="EMBL" id="KAJ9086461.1"/>
    </source>
</evidence>
<comment type="caution">
    <text evidence="1">The sequence shown here is derived from an EMBL/GenBank/DDBJ whole genome shotgun (WGS) entry which is preliminary data.</text>
</comment>
<dbReference type="EMBL" id="QTSX02000719">
    <property type="protein sequence ID" value="KAJ9086461.1"/>
    <property type="molecule type" value="Genomic_DNA"/>
</dbReference>
<accession>A0ACC2UIJ3</accession>